<dbReference type="Pfam" id="PF07690">
    <property type="entry name" value="MFS_1"/>
    <property type="match status" value="1"/>
</dbReference>
<dbReference type="EMBL" id="JAGINW010000001">
    <property type="protein sequence ID" value="MBP2328942.1"/>
    <property type="molecule type" value="Genomic_DNA"/>
</dbReference>
<evidence type="ECO:0000256" key="3">
    <source>
        <dbReference type="ARBA" id="ARBA00022692"/>
    </source>
</evidence>
<feature type="transmembrane region" description="Helical" evidence="6">
    <location>
        <begin position="108"/>
        <end position="127"/>
    </location>
</feature>
<evidence type="ECO:0000313" key="8">
    <source>
        <dbReference type="EMBL" id="MBP2328942.1"/>
    </source>
</evidence>
<evidence type="ECO:0000256" key="6">
    <source>
        <dbReference type="SAM" id="Phobius"/>
    </source>
</evidence>
<evidence type="ECO:0000256" key="5">
    <source>
        <dbReference type="ARBA" id="ARBA00023136"/>
    </source>
</evidence>
<protein>
    <submittedName>
        <fullName evidence="8">MFS family permease</fullName>
    </submittedName>
</protein>
<feature type="domain" description="Major facilitator superfamily (MFS) profile" evidence="7">
    <location>
        <begin position="17"/>
        <end position="468"/>
    </location>
</feature>
<comment type="caution">
    <text evidence="8">The sequence shown here is derived from an EMBL/GenBank/DDBJ whole genome shotgun (WGS) entry which is preliminary data.</text>
</comment>
<comment type="subcellular location">
    <subcellularLocation>
        <location evidence="1">Cell membrane</location>
        <topology evidence="1">Multi-pass membrane protein</topology>
    </subcellularLocation>
</comment>
<organism evidence="8 9">
    <name type="scientific">Kibdelosporangium banguiense</name>
    <dbReference type="NCBI Taxonomy" id="1365924"/>
    <lineage>
        <taxon>Bacteria</taxon>
        <taxon>Bacillati</taxon>
        <taxon>Actinomycetota</taxon>
        <taxon>Actinomycetes</taxon>
        <taxon>Pseudonocardiales</taxon>
        <taxon>Pseudonocardiaceae</taxon>
        <taxon>Kibdelosporangium</taxon>
    </lineage>
</organism>
<feature type="transmembrane region" description="Helical" evidence="6">
    <location>
        <begin position="171"/>
        <end position="191"/>
    </location>
</feature>
<feature type="transmembrane region" description="Helical" evidence="6">
    <location>
        <begin position="234"/>
        <end position="252"/>
    </location>
</feature>
<keyword evidence="3 6" id="KW-0812">Transmembrane</keyword>
<feature type="transmembrane region" description="Helical" evidence="6">
    <location>
        <begin position="139"/>
        <end position="165"/>
    </location>
</feature>
<feature type="transmembrane region" description="Helical" evidence="6">
    <location>
        <begin position="53"/>
        <end position="71"/>
    </location>
</feature>
<evidence type="ECO:0000256" key="4">
    <source>
        <dbReference type="ARBA" id="ARBA00022989"/>
    </source>
</evidence>
<dbReference type="Gene3D" id="1.20.1250.20">
    <property type="entry name" value="MFS general substrate transporter like domains"/>
    <property type="match status" value="2"/>
</dbReference>
<sequence>MESVTPRGLPRRPYVLVLIALIAAEATSAFELSMLSAAVPDLMAEFRLQTTDIGWAFTGFMLVIAASAAVGGKLGDLFGRKKVLIVVLLLSILGSVVSVAFGTFGAIIAGRAIQGVTGAILPCIMGIAREAVEPKRVQVTMAVVAGTVTIAGALGFFFSGLLIQYANWHSIFIAAAVLAGLAALLCQILLAPSPRTYVRGDKIDIVGGALFVPALAAILYSVTESQTSGWGDPVVLGGIAIGVVVGVFWVWWELRVPKPLLNLRLLAKPRYALTMCIVAFVSFGAFGGIQLVQPILFQSPTSMPIGLGLTPSVFGMIGLAIAGFGFLFAPVSGMVAGRVGAKRSMLIGIVGLAVTMPSYFLFRDSLVLMILVMVLGSVGTMFAVTSIPTMMAEVVPPENMGEGMGFSVVVRSLFQAISVSVFSLTLSSAVVPGTALPTVGAYGLTMAVGAVGTLVALLLVLLMRGRPAATGVIPGAAPLPALAQD</sequence>
<evidence type="ECO:0000313" key="9">
    <source>
        <dbReference type="Proteomes" id="UP001519332"/>
    </source>
</evidence>
<proteinExistence type="predicted"/>
<evidence type="ECO:0000256" key="2">
    <source>
        <dbReference type="ARBA" id="ARBA00022448"/>
    </source>
</evidence>
<gene>
    <name evidence="8" type="ORF">JOF56_009327</name>
</gene>
<feature type="transmembrane region" description="Helical" evidence="6">
    <location>
        <begin position="203"/>
        <end position="222"/>
    </location>
</feature>
<dbReference type="SUPFAM" id="SSF103473">
    <property type="entry name" value="MFS general substrate transporter"/>
    <property type="match status" value="1"/>
</dbReference>
<reference evidence="8 9" key="1">
    <citation type="submission" date="2021-03" db="EMBL/GenBank/DDBJ databases">
        <title>Sequencing the genomes of 1000 actinobacteria strains.</title>
        <authorList>
            <person name="Klenk H.-P."/>
        </authorList>
    </citation>
    <scope>NUCLEOTIDE SEQUENCE [LARGE SCALE GENOMIC DNA]</scope>
    <source>
        <strain evidence="8 9">DSM 46670</strain>
    </source>
</reference>
<dbReference type="InterPro" id="IPR036259">
    <property type="entry name" value="MFS_trans_sf"/>
</dbReference>
<feature type="transmembrane region" description="Helical" evidence="6">
    <location>
        <begin position="441"/>
        <end position="462"/>
    </location>
</feature>
<feature type="transmembrane region" description="Helical" evidence="6">
    <location>
        <begin position="83"/>
        <end position="102"/>
    </location>
</feature>
<feature type="transmembrane region" description="Helical" evidence="6">
    <location>
        <begin position="312"/>
        <end position="332"/>
    </location>
</feature>
<feature type="transmembrane region" description="Helical" evidence="6">
    <location>
        <begin position="344"/>
        <end position="362"/>
    </location>
</feature>
<feature type="transmembrane region" description="Helical" evidence="6">
    <location>
        <begin position="408"/>
        <end position="429"/>
    </location>
</feature>
<feature type="transmembrane region" description="Helical" evidence="6">
    <location>
        <begin position="272"/>
        <end position="292"/>
    </location>
</feature>
<dbReference type="PANTHER" id="PTHR42718">
    <property type="entry name" value="MAJOR FACILITATOR SUPERFAMILY MULTIDRUG TRANSPORTER MFSC"/>
    <property type="match status" value="1"/>
</dbReference>
<feature type="transmembrane region" description="Helical" evidence="6">
    <location>
        <begin position="368"/>
        <end position="387"/>
    </location>
</feature>
<dbReference type="PANTHER" id="PTHR42718:SF9">
    <property type="entry name" value="MAJOR FACILITATOR SUPERFAMILY MULTIDRUG TRANSPORTER MFSC"/>
    <property type="match status" value="1"/>
</dbReference>
<evidence type="ECO:0000256" key="1">
    <source>
        <dbReference type="ARBA" id="ARBA00004651"/>
    </source>
</evidence>
<keyword evidence="5 6" id="KW-0472">Membrane</keyword>
<keyword evidence="2" id="KW-0813">Transport</keyword>
<evidence type="ECO:0000259" key="7">
    <source>
        <dbReference type="PROSITE" id="PS50850"/>
    </source>
</evidence>
<keyword evidence="9" id="KW-1185">Reference proteome</keyword>
<dbReference type="PROSITE" id="PS50850">
    <property type="entry name" value="MFS"/>
    <property type="match status" value="1"/>
</dbReference>
<dbReference type="InterPro" id="IPR011701">
    <property type="entry name" value="MFS"/>
</dbReference>
<dbReference type="RefSeq" id="WP_209645835.1">
    <property type="nucleotide sequence ID" value="NZ_JAGINW010000001.1"/>
</dbReference>
<dbReference type="Proteomes" id="UP001519332">
    <property type="component" value="Unassembled WGS sequence"/>
</dbReference>
<accession>A0ABS4TX40</accession>
<keyword evidence="4 6" id="KW-1133">Transmembrane helix</keyword>
<dbReference type="InterPro" id="IPR020846">
    <property type="entry name" value="MFS_dom"/>
</dbReference>
<name>A0ABS4TX40_9PSEU</name>